<comment type="caution">
    <text evidence="1">The sequence shown here is derived from an EMBL/GenBank/DDBJ whole genome shotgun (WGS) entry which is preliminary data.</text>
</comment>
<evidence type="ECO:0000313" key="1">
    <source>
        <dbReference type="EMBL" id="KAJ9129513.1"/>
    </source>
</evidence>
<dbReference type="AlphaFoldDB" id="A0AA38R167"/>
<accession>A0AA38R167</accession>
<name>A0AA38R167_9PEZI</name>
<gene>
    <name evidence="1" type="ORF">NKR23_g12521</name>
</gene>
<dbReference type="Proteomes" id="UP001174694">
    <property type="component" value="Unassembled WGS sequence"/>
</dbReference>
<keyword evidence="2" id="KW-1185">Reference proteome</keyword>
<proteinExistence type="predicted"/>
<organism evidence="1 2">
    <name type="scientific">Pleurostoma richardsiae</name>
    <dbReference type="NCBI Taxonomy" id="41990"/>
    <lineage>
        <taxon>Eukaryota</taxon>
        <taxon>Fungi</taxon>
        <taxon>Dikarya</taxon>
        <taxon>Ascomycota</taxon>
        <taxon>Pezizomycotina</taxon>
        <taxon>Sordariomycetes</taxon>
        <taxon>Sordariomycetidae</taxon>
        <taxon>Calosphaeriales</taxon>
        <taxon>Pleurostomataceae</taxon>
        <taxon>Pleurostoma</taxon>
    </lineage>
</organism>
<dbReference type="EMBL" id="JANBVO010000178">
    <property type="protein sequence ID" value="KAJ9129513.1"/>
    <property type="molecule type" value="Genomic_DNA"/>
</dbReference>
<evidence type="ECO:0000313" key="2">
    <source>
        <dbReference type="Proteomes" id="UP001174694"/>
    </source>
</evidence>
<protein>
    <submittedName>
        <fullName evidence="1">Uncharacterized protein</fullName>
    </submittedName>
</protein>
<reference evidence="1" key="1">
    <citation type="submission" date="2022-07" db="EMBL/GenBank/DDBJ databases">
        <title>Fungi with potential for degradation of polypropylene.</title>
        <authorList>
            <person name="Gostincar C."/>
        </authorList>
    </citation>
    <scope>NUCLEOTIDE SEQUENCE</scope>
    <source>
        <strain evidence="1">EXF-13308</strain>
    </source>
</reference>
<sequence>MRSYPNATGQKIGVRPDIHRERNDNVAKKVEDLKLATGSSSEAGRFVDVSDNFRTPLNKKRHHFVSTFFVSGCRLYHLLSDADLVLSTVEKQRYHFCIECSSNNGHHLGDADLVPSMVEKQLHHFCIEFSSNNRHRLYGNADLVPSTVEKQLHYFPAVILVPRCRLHHVHGDVDLVAISVEKERHHLISIPVIASRSLDHVLGDRDVVIT</sequence>